<reference evidence="2 3" key="1">
    <citation type="submission" date="2007-10" db="EMBL/GenBank/DDBJ databases">
        <title>Complete sequence of Shewanella pealeana ATCC 700345.</title>
        <authorList>
            <consortium name="US DOE Joint Genome Institute"/>
            <person name="Copeland A."/>
            <person name="Lucas S."/>
            <person name="Lapidus A."/>
            <person name="Barry K."/>
            <person name="Glavina del Rio T."/>
            <person name="Dalin E."/>
            <person name="Tice H."/>
            <person name="Pitluck S."/>
            <person name="Chertkov O."/>
            <person name="Brettin T."/>
            <person name="Bruce D."/>
            <person name="Detter J.C."/>
            <person name="Han C."/>
            <person name="Schmutz J."/>
            <person name="Larimer F."/>
            <person name="Land M."/>
            <person name="Hauser L."/>
            <person name="Kyrpides N."/>
            <person name="Kim E."/>
            <person name="Zhao J.-S.Z."/>
            <person name="Manno D."/>
            <person name="Hawari J."/>
            <person name="Richardson P."/>
        </authorList>
    </citation>
    <scope>NUCLEOTIDE SEQUENCE [LARGE SCALE GENOMIC DNA]</scope>
    <source>
        <strain evidence="3">ATCC 700345 / ANG-SQ1</strain>
    </source>
</reference>
<dbReference type="SUPFAM" id="SSF52833">
    <property type="entry name" value="Thioredoxin-like"/>
    <property type="match status" value="1"/>
</dbReference>
<proteinExistence type="predicted"/>
<dbReference type="STRING" id="398579.Spea_4063"/>
<keyword evidence="2" id="KW-0808">Transferase</keyword>
<dbReference type="GO" id="GO:0016740">
    <property type="term" value="F:transferase activity"/>
    <property type="evidence" value="ECO:0007669"/>
    <property type="project" value="UniProtKB-KW"/>
</dbReference>
<dbReference type="InterPro" id="IPR036249">
    <property type="entry name" value="Thioredoxin-like_sf"/>
</dbReference>
<dbReference type="EMBL" id="CP000851">
    <property type="protein sequence ID" value="ABV89373.1"/>
    <property type="molecule type" value="Genomic_DNA"/>
</dbReference>
<dbReference type="AlphaFoldDB" id="A8H9Y6"/>
<dbReference type="Proteomes" id="UP000002608">
    <property type="component" value="Chromosome"/>
</dbReference>
<gene>
    <name evidence="2" type="ordered locus">Spea_4063</name>
</gene>
<dbReference type="HOGENOM" id="CLU_011226_5_3_6"/>
<dbReference type="CDD" id="cd00299">
    <property type="entry name" value="GST_C_family"/>
    <property type="match status" value="1"/>
</dbReference>
<feature type="domain" description="GST N-terminal" evidence="1">
    <location>
        <begin position="17"/>
        <end position="98"/>
    </location>
</feature>
<dbReference type="Pfam" id="PF13409">
    <property type="entry name" value="GST_N_2"/>
    <property type="match status" value="1"/>
</dbReference>
<name>A8H9Y6_SHEPA</name>
<evidence type="ECO:0000313" key="3">
    <source>
        <dbReference type="Proteomes" id="UP000002608"/>
    </source>
</evidence>
<protein>
    <submittedName>
        <fullName evidence="2">Glutathione S-transferase domain</fullName>
    </submittedName>
</protein>
<dbReference type="SUPFAM" id="SSF47616">
    <property type="entry name" value="GST C-terminal domain-like"/>
    <property type="match status" value="1"/>
</dbReference>
<dbReference type="InterPro" id="IPR004046">
    <property type="entry name" value="GST_C"/>
</dbReference>
<accession>A8H9Y6</accession>
<evidence type="ECO:0000313" key="2">
    <source>
        <dbReference type="EMBL" id="ABV89373.1"/>
    </source>
</evidence>
<dbReference type="Pfam" id="PF00043">
    <property type="entry name" value="GST_C"/>
    <property type="match status" value="1"/>
</dbReference>
<dbReference type="PANTHER" id="PTHR44051:SF8">
    <property type="entry name" value="GLUTATHIONE S-TRANSFERASE GSTA"/>
    <property type="match status" value="1"/>
</dbReference>
<dbReference type="InterPro" id="IPR036282">
    <property type="entry name" value="Glutathione-S-Trfase_C_sf"/>
</dbReference>
<dbReference type="PANTHER" id="PTHR44051">
    <property type="entry name" value="GLUTATHIONE S-TRANSFERASE-RELATED"/>
    <property type="match status" value="1"/>
</dbReference>
<dbReference type="eggNOG" id="COG0625">
    <property type="taxonomic scope" value="Bacteria"/>
</dbReference>
<evidence type="ECO:0000259" key="1">
    <source>
        <dbReference type="PROSITE" id="PS50404"/>
    </source>
</evidence>
<organism evidence="2 3">
    <name type="scientific">Shewanella pealeana (strain ATCC 700345 / ANG-SQ1)</name>
    <dbReference type="NCBI Taxonomy" id="398579"/>
    <lineage>
        <taxon>Bacteria</taxon>
        <taxon>Pseudomonadati</taxon>
        <taxon>Pseudomonadota</taxon>
        <taxon>Gammaproteobacteria</taxon>
        <taxon>Alteromonadales</taxon>
        <taxon>Shewanellaceae</taxon>
        <taxon>Shewanella</taxon>
    </lineage>
</organism>
<dbReference type="Gene3D" id="1.20.1050.10">
    <property type="match status" value="1"/>
</dbReference>
<dbReference type="RefSeq" id="WP_012157253.1">
    <property type="nucleotide sequence ID" value="NC_009901.1"/>
</dbReference>
<dbReference type="Gene3D" id="3.40.30.10">
    <property type="entry name" value="Glutaredoxin"/>
    <property type="match status" value="1"/>
</dbReference>
<dbReference type="PROSITE" id="PS50404">
    <property type="entry name" value="GST_NTER"/>
    <property type="match status" value="1"/>
</dbReference>
<keyword evidence="3" id="KW-1185">Reference proteome</keyword>
<dbReference type="InterPro" id="IPR004045">
    <property type="entry name" value="Glutathione_S-Trfase_N"/>
</dbReference>
<dbReference type="CDD" id="cd00570">
    <property type="entry name" value="GST_N_family"/>
    <property type="match status" value="1"/>
</dbReference>
<dbReference type="KEGG" id="spl:Spea_4063"/>
<sequence>MLATRVNSNLVFNEPTLAMDLYYHPLARQSQKTLIALYEKQASFSPHIIDLSNAFSRRSFGQISTSTQLPLLQTRTGESFNDATIIIEYLDSYISSGTQLIPIDKHQALHVRLYDRLSDNQLDKEIDAWLLAINTSNNQIHIKQLERAVLSTLAYFDKRLANNHWVCGDSFTLADCAFIPCLKALESRLQLLDYEHIGRYWIQAKLRGAVSQVIEEIELTLATIGQSELVVHT</sequence>